<reference evidence="3 4" key="1">
    <citation type="submission" date="2008-03" db="EMBL/GenBank/DDBJ databases">
        <title>Sequencing of the draft genome and assembly of Burkholderia graminis C4D1M.</title>
        <authorList>
            <consortium name="US DOE Joint Genome Institute (JGI-PGF)"/>
            <person name="Copeland A."/>
            <person name="Lucas S."/>
            <person name="Lapidus A."/>
            <person name="Glavina del Rio T."/>
            <person name="Dalin E."/>
            <person name="Tice H."/>
            <person name="Bruce D."/>
            <person name="Goodwin L."/>
            <person name="Pitluck S."/>
            <person name="Larimer F."/>
            <person name="Land M.L."/>
            <person name="Hauser L."/>
            <person name="Tiedje J."/>
            <person name="Richardson P."/>
        </authorList>
    </citation>
    <scope>NUCLEOTIDE SEQUENCE [LARGE SCALE GENOMIC DNA]</scope>
    <source>
        <strain evidence="4">ATCC 700544 / DSM 17151 / LMG 18924 / NCIMB 13744 / C4D1M</strain>
    </source>
</reference>
<evidence type="ECO:0000313" key="4">
    <source>
        <dbReference type="Proteomes" id="UP000005045"/>
    </source>
</evidence>
<dbReference type="EMBL" id="ABLD01000015">
    <property type="protein sequence ID" value="EDT08811.1"/>
    <property type="molecule type" value="Genomic_DNA"/>
</dbReference>
<dbReference type="PANTHER" id="PTHR13847">
    <property type="entry name" value="SARCOSINE DEHYDROGENASE-RELATED"/>
    <property type="match status" value="1"/>
</dbReference>
<keyword evidence="1" id="KW-0560">Oxidoreductase</keyword>
<dbReference type="AlphaFoldDB" id="B1G550"/>
<accession>B1G550</accession>
<keyword evidence="4" id="KW-1185">Reference proteome</keyword>
<dbReference type="InterPro" id="IPR006076">
    <property type="entry name" value="FAD-dep_OxRdtase"/>
</dbReference>
<organism evidence="3 4">
    <name type="scientific">Paraburkholderia graminis (strain ATCC 700544 / DSM 17151 / LMG 18924 / NCIMB 13744 / C4D1M)</name>
    <dbReference type="NCBI Taxonomy" id="396598"/>
    <lineage>
        <taxon>Bacteria</taxon>
        <taxon>Pseudomonadati</taxon>
        <taxon>Pseudomonadota</taxon>
        <taxon>Betaproteobacteria</taxon>
        <taxon>Burkholderiales</taxon>
        <taxon>Burkholderiaceae</taxon>
        <taxon>Paraburkholderia</taxon>
    </lineage>
</organism>
<dbReference type="SUPFAM" id="SSF51905">
    <property type="entry name" value="FAD/NAD(P)-binding domain"/>
    <property type="match status" value="1"/>
</dbReference>
<protein>
    <submittedName>
        <fullName evidence="3">FAD dependent oxidoreductase</fullName>
    </submittedName>
</protein>
<comment type="caution">
    <text evidence="3">The sequence shown here is derived from an EMBL/GenBank/DDBJ whole genome shotgun (WGS) entry which is preliminary data.</text>
</comment>
<dbReference type="PANTHER" id="PTHR13847:SF281">
    <property type="entry name" value="FAD DEPENDENT OXIDOREDUCTASE DOMAIN-CONTAINING PROTEIN"/>
    <property type="match status" value="1"/>
</dbReference>
<dbReference type="GO" id="GO:0005737">
    <property type="term" value="C:cytoplasm"/>
    <property type="evidence" value="ECO:0007669"/>
    <property type="project" value="TreeGrafter"/>
</dbReference>
<dbReference type="InterPro" id="IPR036188">
    <property type="entry name" value="FAD/NAD-bd_sf"/>
</dbReference>
<dbReference type="Proteomes" id="UP000005045">
    <property type="component" value="Unassembled WGS sequence"/>
</dbReference>
<dbReference type="Gene3D" id="3.30.9.10">
    <property type="entry name" value="D-Amino Acid Oxidase, subunit A, domain 2"/>
    <property type="match status" value="1"/>
</dbReference>
<evidence type="ECO:0000259" key="2">
    <source>
        <dbReference type="Pfam" id="PF01266"/>
    </source>
</evidence>
<gene>
    <name evidence="3" type="ORF">BgramDRAFT_4465</name>
</gene>
<dbReference type="PRINTS" id="PR00420">
    <property type="entry name" value="RNGMNOXGNASE"/>
</dbReference>
<dbReference type="Pfam" id="PF01266">
    <property type="entry name" value="DAO"/>
    <property type="match status" value="1"/>
</dbReference>
<evidence type="ECO:0000256" key="1">
    <source>
        <dbReference type="ARBA" id="ARBA00023002"/>
    </source>
</evidence>
<name>B1G550_PARG4</name>
<evidence type="ECO:0000313" key="3">
    <source>
        <dbReference type="EMBL" id="EDT08811.1"/>
    </source>
</evidence>
<feature type="domain" description="FAD dependent oxidoreductase" evidence="2">
    <location>
        <begin position="55"/>
        <end position="410"/>
    </location>
</feature>
<dbReference type="Gene3D" id="3.50.50.60">
    <property type="entry name" value="FAD/NAD(P)-binding domain"/>
    <property type="match status" value="1"/>
</dbReference>
<sequence length="453" mass="49181">MIATVTGSPSKLRSLAKPVCSDIKLENAMKLDSYWLDTAPDFNEGADGPVEGRSDVVVIGGGFTGLSAALELAVRGTSVTVLEAGRIAGQASGRNGGQCNTGVAQDFASLAASVGLEQARAFYRAYESAVQTVESIVTQHRIDCDFVRSGKLKLAAKPKHFDKLARTYDVLHREVDQDIELIEPARMRTEVGSDGFHGGLLQRNGAQMHMGKFGVGLAQAAARHGARIFQNAAVTQIRRIAGGGYEITSARGVVRADNVLVATGPSRQGPLQWFQQRMAPVGSFIVVTEPLSKGQLDALFPQRRNYVTSLNIGNYFRVTPDNRLLWGGRARFAMSDPRSDAKSGHVLQANLAKYFPELATTRVDYCWGGLVDITVDRLPRAGQHDGLYYSMGYSGHGVQMSTHMGRVMADVMSGSADANPWRALPWPPVPAHAARRWMLPLVGVYYRLQDVLH</sequence>
<proteinExistence type="predicted"/>
<dbReference type="GO" id="GO:0016491">
    <property type="term" value="F:oxidoreductase activity"/>
    <property type="evidence" value="ECO:0007669"/>
    <property type="project" value="UniProtKB-KW"/>
</dbReference>